<dbReference type="InterPro" id="IPR051791">
    <property type="entry name" value="Pra-immunoreactive"/>
</dbReference>
<evidence type="ECO:0000313" key="8">
    <source>
        <dbReference type="EMBL" id="MEI2455765.1"/>
    </source>
</evidence>
<evidence type="ECO:0000256" key="1">
    <source>
        <dbReference type="ARBA" id="ARBA00004651"/>
    </source>
</evidence>
<dbReference type="Proteomes" id="UP001387215">
    <property type="component" value="Unassembled WGS sequence"/>
</dbReference>
<evidence type="ECO:0000256" key="5">
    <source>
        <dbReference type="ARBA" id="ARBA00023136"/>
    </source>
</evidence>
<dbReference type="AlphaFoldDB" id="A0AAU8MSU4"/>
<dbReference type="RefSeq" id="WP_336132054.1">
    <property type="nucleotide sequence ID" value="NZ_CP159925.1"/>
</dbReference>
<dbReference type="EMBL" id="JBANDL010000002">
    <property type="protein sequence ID" value="MEI2455765.1"/>
    <property type="molecule type" value="Genomic_DNA"/>
</dbReference>
<accession>A0AAU8MSU4</accession>
<evidence type="ECO:0000256" key="6">
    <source>
        <dbReference type="SAM" id="Phobius"/>
    </source>
</evidence>
<dbReference type="EMBL" id="CP159925">
    <property type="protein sequence ID" value="XCO74694.1"/>
    <property type="molecule type" value="Genomic_DNA"/>
</dbReference>
<organism evidence="9">
    <name type="scientific">Lysobacter firmicutimachus</name>
    <dbReference type="NCBI Taxonomy" id="1792846"/>
    <lineage>
        <taxon>Bacteria</taxon>
        <taxon>Pseudomonadati</taxon>
        <taxon>Pseudomonadota</taxon>
        <taxon>Gammaproteobacteria</taxon>
        <taxon>Lysobacterales</taxon>
        <taxon>Lysobacteraceae</taxon>
        <taxon>Lysobacter</taxon>
    </lineage>
</organism>
<keyword evidence="4 6" id="KW-1133">Transmembrane helix</keyword>
<feature type="domain" description="RDD" evidence="7">
    <location>
        <begin position="25"/>
        <end position="163"/>
    </location>
</feature>
<feature type="transmembrane region" description="Helical" evidence="6">
    <location>
        <begin position="126"/>
        <end position="150"/>
    </location>
</feature>
<evidence type="ECO:0000256" key="3">
    <source>
        <dbReference type="ARBA" id="ARBA00022692"/>
    </source>
</evidence>
<keyword evidence="10" id="KW-1185">Reference proteome</keyword>
<evidence type="ECO:0000313" key="9">
    <source>
        <dbReference type="EMBL" id="XCO74694.1"/>
    </source>
</evidence>
<dbReference type="InterPro" id="IPR010432">
    <property type="entry name" value="RDD"/>
</dbReference>
<evidence type="ECO:0000256" key="2">
    <source>
        <dbReference type="ARBA" id="ARBA00022475"/>
    </source>
</evidence>
<dbReference type="PANTHER" id="PTHR36115:SF4">
    <property type="entry name" value="MEMBRANE PROTEIN"/>
    <property type="match status" value="1"/>
</dbReference>
<keyword evidence="5 6" id="KW-0472">Membrane</keyword>
<reference evidence="9" key="2">
    <citation type="submission" date="2024-06" db="EMBL/GenBank/DDBJ databases">
        <authorList>
            <person name="Li S."/>
        </authorList>
    </citation>
    <scope>NUCLEOTIDE SEQUENCE</scope>
    <source>
        <strain evidence="9">SR10</strain>
    </source>
</reference>
<dbReference type="GO" id="GO:0005886">
    <property type="term" value="C:plasma membrane"/>
    <property type="evidence" value="ECO:0007669"/>
    <property type="project" value="UniProtKB-SubCell"/>
</dbReference>
<dbReference type="Pfam" id="PF06271">
    <property type="entry name" value="RDD"/>
    <property type="match status" value="1"/>
</dbReference>
<keyword evidence="3 6" id="KW-0812">Transmembrane</keyword>
<proteinExistence type="predicted"/>
<evidence type="ECO:0000256" key="4">
    <source>
        <dbReference type="ARBA" id="ARBA00022989"/>
    </source>
</evidence>
<dbReference type="PANTHER" id="PTHR36115">
    <property type="entry name" value="PROLINE-RICH ANTIGEN HOMOLOG-RELATED"/>
    <property type="match status" value="1"/>
</dbReference>
<protein>
    <submittedName>
        <fullName evidence="9">RDD family protein</fullName>
    </submittedName>
</protein>
<feature type="transmembrane region" description="Helical" evidence="6">
    <location>
        <begin position="67"/>
        <end position="89"/>
    </location>
</feature>
<evidence type="ECO:0000259" key="7">
    <source>
        <dbReference type="Pfam" id="PF06271"/>
    </source>
</evidence>
<evidence type="ECO:0000313" key="10">
    <source>
        <dbReference type="Proteomes" id="UP001387215"/>
    </source>
</evidence>
<name>A0AAU8MSU4_9GAMM</name>
<comment type="subcellular location">
    <subcellularLocation>
        <location evidence="1">Cell membrane</location>
        <topology evidence="1">Multi-pass membrane protein</topology>
    </subcellularLocation>
</comment>
<reference evidence="8 10" key="1">
    <citation type="submission" date="2024-02" db="EMBL/GenBank/DDBJ databases">
        <title>Lysobacter Genome Sequencing and Mining.</title>
        <authorList>
            <person name="Bierman J."/>
            <person name="Walker M.C."/>
        </authorList>
    </citation>
    <scope>NUCLEOTIDE SEQUENCE [LARGE SCALE GENOMIC DNA]</scope>
    <source>
        <strain evidence="8 10">PB6250</strain>
    </source>
</reference>
<sequence>MDPQNPYQSPQSSLTEPAYGEEELAGRGIRLVAAIIDGVIMLVLLLPLMFVGGYFEQALTAAQNGQQTFGLQFLWGLIGVILFFVIQAYPLNQSGQTWGKKVMKIKIVDMDGLQPSLVELLGKRYLFSQGVGLIPCLGAIVQLVDVLMIFRDDRRCLHDQIAGTKVVVAR</sequence>
<feature type="transmembrane region" description="Helical" evidence="6">
    <location>
        <begin position="31"/>
        <end position="55"/>
    </location>
</feature>
<keyword evidence="2" id="KW-1003">Cell membrane</keyword>
<gene>
    <name evidence="9" type="ORF">ABU614_20345</name>
    <name evidence="8" type="ORF">V2J18_13875</name>
</gene>